<dbReference type="InterPro" id="IPR001086">
    <property type="entry name" value="Preph_deHydtase"/>
</dbReference>
<name>A0AAV9HR49_9PEZI</name>
<dbReference type="Gene3D" id="3.30.70.260">
    <property type="match status" value="1"/>
</dbReference>
<evidence type="ECO:0000256" key="4">
    <source>
        <dbReference type="ARBA" id="ARBA00023141"/>
    </source>
</evidence>
<evidence type="ECO:0000256" key="6">
    <source>
        <dbReference type="ARBA" id="ARBA00023239"/>
    </source>
</evidence>
<dbReference type="AlphaFoldDB" id="A0AAV9HR49"/>
<gene>
    <name evidence="10" type="ORF">QBC42DRAFT_338275</name>
</gene>
<dbReference type="CDD" id="cd13532">
    <property type="entry name" value="PBP2_PDT_like"/>
    <property type="match status" value="1"/>
</dbReference>
<dbReference type="FunFam" id="3.40.190.10:FF:000034">
    <property type="entry name" value="Chorismate mutase/prephenate dehydratase"/>
    <property type="match status" value="1"/>
</dbReference>
<dbReference type="FunFam" id="3.40.190.10:FF:000228">
    <property type="entry name" value="Chorismate mutase/prephenate dehydratase"/>
    <property type="match status" value="1"/>
</dbReference>
<keyword evidence="11" id="KW-1185">Reference proteome</keyword>
<evidence type="ECO:0000256" key="7">
    <source>
        <dbReference type="ARBA" id="ARBA00047848"/>
    </source>
</evidence>
<feature type="domain" description="Prephenate dehydratase" evidence="8">
    <location>
        <begin position="18"/>
        <end position="216"/>
    </location>
</feature>
<dbReference type="Proteomes" id="UP001321749">
    <property type="component" value="Unassembled WGS sequence"/>
</dbReference>
<dbReference type="SUPFAM" id="SSF55021">
    <property type="entry name" value="ACT-like"/>
    <property type="match status" value="1"/>
</dbReference>
<dbReference type="PROSITE" id="PS51671">
    <property type="entry name" value="ACT"/>
    <property type="match status" value="1"/>
</dbReference>
<dbReference type="CDD" id="cd04905">
    <property type="entry name" value="ACT_CM-PDT"/>
    <property type="match status" value="1"/>
</dbReference>
<keyword evidence="6" id="KW-0456">Lyase</keyword>
<evidence type="ECO:0000313" key="10">
    <source>
        <dbReference type="EMBL" id="KAK4462539.1"/>
    </source>
</evidence>
<evidence type="ECO:0000259" key="8">
    <source>
        <dbReference type="PROSITE" id="PS51171"/>
    </source>
</evidence>
<dbReference type="Pfam" id="PF00800">
    <property type="entry name" value="PDT"/>
    <property type="match status" value="1"/>
</dbReference>
<keyword evidence="5" id="KW-0584">Phenylalanine biosynthesis</keyword>
<dbReference type="EC" id="4.2.1.51" evidence="2"/>
<evidence type="ECO:0000256" key="5">
    <source>
        <dbReference type="ARBA" id="ARBA00023222"/>
    </source>
</evidence>
<evidence type="ECO:0000313" key="11">
    <source>
        <dbReference type="Proteomes" id="UP001321749"/>
    </source>
</evidence>
<dbReference type="Gene3D" id="3.40.190.10">
    <property type="entry name" value="Periplasmic binding protein-like II"/>
    <property type="match status" value="2"/>
</dbReference>
<accession>A0AAV9HR49</accession>
<dbReference type="PROSITE" id="PS51171">
    <property type="entry name" value="PREPHENATE_DEHYDR_3"/>
    <property type="match status" value="1"/>
</dbReference>
<evidence type="ECO:0000256" key="2">
    <source>
        <dbReference type="ARBA" id="ARBA00013147"/>
    </source>
</evidence>
<proteinExistence type="predicted"/>
<dbReference type="PANTHER" id="PTHR21022:SF19">
    <property type="entry name" value="PREPHENATE DEHYDRATASE-RELATED"/>
    <property type="match status" value="1"/>
</dbReference>
<dbReference type="SUPFAM" id="SSF53850">
    <property type="entry name" value="Periplasmic binding protein-like II"/>
    <property type="match status" value="1"/>
</dbReference>
<comment type="caution">
    <text evidence="10">The sequence shown here is derived from an EMBL/GenBank/DDBJ whole genome shotgun (WGS) entry which is preliminary data.</text>
</comment>
<dbReference type="GO" id="GO:0004664">
    <property type="term" value="F:prephenate dehydratase activity"/>
    <property type="evidence" value="ECO:0007669"/>
    <property type="project" value="UniProtKB-EC"/>
</dbReference>
<feature type="domain" description="ACT" evidence="9">
    <location>
        <begin position="240"/>
        <end position="322"/>
    </location>
</feature>
<dbReference type="PANTHER" id="PTHR21022">
    <property type="entry name" value="PREPHENATE DEHYDRATASE P PROTEIN"/>
    <property type="match status" value="1"/>
</dbReference>
<sequence length="336" mass="36797">MTTTKVTSEEARSNVDTQVAFLGPFASYSHQATKIAFPDEKKWELKPTTTIRDVFDVVQAGQARYGVVPFENSTHGTVSFTLDALADREAKLDDVSVCGEVYLDVHHYLLGRAKGPVIGEEKAKPWRADLSHVKRIYSHPQAFGQTTKFVRAHLSGVETIEVSSTSRAAEIASQDETGESAAICGRIAADLFGLDVLAGCVEDREDNTTRFFVLQRGPYEIVPGREQGDPYGGEKYKSLVSFTVAHSTPGALADVLGCFKARGLNLSSINSVPCLGDSEAFKYLFFVEFEGCEGDDPEGRVKGVLQDLGGKSERWRLLGAWRNRRGLRKERGGPKA</sequence>
<dbReference type="GO" id="GO:0005737">
    <property type="term" value="C:cytoplasm"/>
    <property type="evidence" value="ECO:0007669"/>
    <property type="project" value="TreeGrafter"/>
</dbReference>
<keyword evidence="4" id="KW-0057">Aromatic amino acid biosynthesis</keyword>
<dbReference type="EMBL" id="MU864971">
    <property type="protein sequence ID" value="KAK4462539.1"/>
    <property type="molecule type" value="Genomic_DNA"/>
</dbReference>
<dbReference type="InterPro" id="IPR002912">
    <property type="entry name" value="ACT_dom"/>
</dbReference>
<dbReference type="GO" id="GO:0009094">
    <property type="term" value="P:L-phenylalanine biosynthetic process"/>
    <property type="evidence" value="ECO:0007669"/>
    <property type="project" value="UniProtKB-KW"/>
</dbReference>
<dbReference type="InterPro" id="IPR008242">
    <property type="entry name" value="Chor_mutase/pphenate_deHydtase"/>
</dbReference>
<dbReference type="InterPro" id="IPR045865">
    <property type="entry name" value="ACT-like_dom_sf"/>
</dbReference>
<evidence type="ECO:0000259" key="9">
    <source>
        <dbReference type="PROSITE" id="PS51671"/>
    </source>
</evidence>
<comment type="pathway">
    <text evidence="1">Amino-acid biosynthesis; L-phenylalanine biosynthesis; phenylpyruvate from prephenate: step 1/1.</text>
</comment>
<keyword evidence="3" id="KW-0028">Amino-acid biosynthesis</keyword>
<reference evidence="10" key="2">
    <citation type="submission" date="2023-06" db="EMBL/GenBank/DDBJ databases">
        <authorList>
            <consortium name="Lawrence Berkeley National Laboratory"/>
            <person name="Mondo S.J."/>
            <person name="Hensen N."/>
            <person name="Bonometti L."/>
            <person name="Westerberg I."/>
            <person name="Brannstrom I.O."/>
            <person name="Guillou S."/>
            <person name="Cros-Aarteil S."/>
            <person name="Calhoun S."/>
            <person name="Haridas S."/>
            <person name="Kuo A."/>
            <person name="Pangilinan J."/>
            <person name="Riley R."/>
            <person name="Labutti K."/>
            <person name="Andreopoulos B."/>
            <person name="Lipzen A."/>
            <person name="Chen C."/>
            <person name="Yanf M."/>
            <person name="Daum C."/>
            <person name="Ng V."/>
            <person name="Clum A."/>
            <person name="Steindorff A."/>
            <person name="Ohm R."/>
            <person name="Martin F."/>
            <person name="Silar P."/>
            <person name="Natvig D."/>
            <person name="Lalanne C."/>
            <person name="Gautier V."/>
            <person name="Ament-Velasquez S.L."/>
            <person name="Kruys A."/>
            <person name="Hutchinson M.I."/>
            <person name="Powell A.J."/>
            <person name="Barry K."/>
            <person name="Miller A.N."/>
            <person name="Grigoriev I.V."/>
            <person name="Debuchy R."/>
            <person name="Gladieux P."/>
            <person name="Thoren M.H."/>
            <person name="Johannesson H."/>
        </authorList>
    </citation>
    <scope>NUCLEOTIDE SEQUENCE</scope>
    <source>
        <strain evidence="10">PSN324</strain>
    </source>
</reference>
<reference evidence="10" key="1">
    <citation type="journal article" date="2023" name="Mol. Phylogenet. Evol.">
        <title>Genome-scale phylogeny and comparative genomics of the fungal order Sordariales.</title>
        <authorList>
            <person name="Hensen N."/>
            <person name="Bonometti L."/>
            <person name="Westerberg I."/>
            <person name="Brannstrom I.O."/>
            <person name="Guillou S."/>
            <person name="Cros-Aarteil S."/>
            <person name="Calhoun S."/>
            <person name="Haridas S."/>
            <person name="Kuo A."/>
            <person name="Mondo S."/>
            <person name="Pangilinan J."/>
            <person name="Riley R."/>
            <person name="LaButti K."/>
            <person name="Andreopoulos B."/>
            <person name="Lipzen A."/>
            <person name="Chen C."/>
            <person name="Yan M."/>
            <person name="Daum C."/>
            <person name="Ng V."/>
            <person name="Clum A."/>
            <person name="Steindorff A."/>
            <person name="Ohm R.A."/>
            <person name="Martin F."/>
            <person name="Silar P."/>
            <person name="Natvig D.O."/>
            <person name="Lalanne C."/>
            <person name="Gautier V."/>
            <person name="Ament-Velasquez S.L."/>
            <person name="Kruys A."/>
            <person name="Hutchinson M.I."/>
            <person name="Powell A.J."/>
            <person name="Barry K."/>
            <person name="Miller A.N."/>
            <person name="Grigoriev I.V."/>
            <person name="Debuchy R."/>
            <person name="Gladieux P."/>
            <person name="Hiltunen Thoren M."/>
            <person name="Johannesson H."/>
        </authorList>
    </citation>
    <scope>NUCLEOTIDE SEQUENCE</scope>
    <source>
        <strain evidence="10">PSN324</strain>
    </source>
</reference>
<evidence type="ECO:0000256" key="3">
    <source>
        <dbReference type="ARBA" id="ARBA00022605"/>
    </source>
</evidence>
<organism evidence="10 11">
    <name type="scientific">Cladorrhinum samala</name>
    <dbReference type="NCBI Taxonomy" id="585594"/>
    <lineage>
        <taxon>Eukaryota</taxon>
        <taxon>Fungi</taxon>
        <taxon>Dikarya</taxon>
        <taxon>Ascomycota</taxon>
        <taxon>Pezizomycotina</taxon>
        <taxon>Sordariomycetes</taxon>
        <taxon>Sordariomycetidae</taxon>
        <taxon>Sordariales</taxon>
        <taxon>Podosporaceae</taxon>
        <taxon>Cladorrhinum</taxon>
    </lineage>
</organism>
<protein>
    <recommendedName>
        <fullName evidence="2">prephenate dehydratase</fullName>
        <ecNumber evidence="2">4.2.1.51</ecNumber>
    </recommendedName>
</protein>
<comment type="catalytic activity">
    <reaction evidence="7">
        <text>prephenate + H(+) = 3-phenylpyruvate + CO2 + H2O</text>
        <dbReference type="Rhea" id="RHEA:21648"/>
        <dbReference type="ChEBI" id="CHEBI:15377"/>
        <dbReference type="ChEBI" id="CHEBI:15378"/>
        <dbReference type="ChEBI" id="CHEBI:16526"/>
        <dbReference type="ChEBI" id="CHEBI:18005"/>
        <dbReference type="ChEBI" id="CHEBI:29934"/>
        <dbReference type="EC" id="4.2.1.51"/>
    </reaction>
</comment>
<dbReference type="PIRSF" id="PIRSF001500">
    <property type="entry name" value="Chor_mut_pdt_Ppr"/>
    <property type="match status" value="1"/>
</dbReference>
<evidence type="ECO:0000256" key="1">
    <source>
        <dbReference type="ARBA" id="ARBA00004741"/>
    </source>
</evidence>